<dbReference type="GO" id="GO:0016020">
    <property type="term" value="C:membrane"/>
    <property type="evidence" value="ECO:0007669"/>
    <property type="project" value="UniProtKB-UniRule"/>
</dbReference>
<feature type="chain" id="PRO_5027614044" description="OmpA-like domain-containing protein" evidence="2">
    <location>
        <begin position="22"/>
        <end position="194"/>
    </location>
</feature>
<name>A0A6S6SZ88_9BACT</name>
<evidence type="ECO:0000313" key="4">
    <source>
        <dbReference type="EMBL" id="CAA6816061.1"/>
    </source>
</evidence>
<evidence type="ECO:0000259" key="3">
    <source>
        <dbReference type="PROSITE" id="PS51123"/>
    </source>
</evidence>
<dbReference type="PROSITE" id="PS51257">
    <property type="entry name" value="PROKAR_LIPOPROTEIN"/>
    <property type="match status" value="1"/>
</dbReference>
<dbReference type="AlphaFoldDB" id="A0A6S6SZ88"/>
<dbReference type="PANTHER" id="PTHR30329">
    <property type="entry name" value="STATOR ELEMENT OF FLAGELLAR MOTOR COMPLEX"/>
    <property type="match status" value="1"/>
</dbReference>
<keyword evidence="1" id="KW-0472">Membrane</keyword>
<dbReference type="Gene3D" id="3.30.1330.60">
    <property type="entry name" value="OmpA-like domain"/>
    <property type="match status" value="1"/>
</dbReference>
<dbReference type="InterPro" id="IPR050330">
    <property type="entry name" value="Bact_OuterMem_StrucFunc"/>
</dbReference>
<keyword evidence="2" id="KW-0732">Signal</keyword>
<organism evidence="4">
    <name type="scientific">uncultured Sulfurovum sp</name>
    <dbReference type="NCBI Taxonomy" id="269237"/>
    <lineage>
        <taxon>Bacteria</taxon>
        <taxon>Pseudomonadati</taxon>
        <taxon>Campylobacterota</taxon>
        <taxon>Epsilonproteobacteria</taxon>
        <taxon>Campylobacterales</taxon>
        <taxon>Sulfurovaceae</taxon>
        <taxon>Sulfurovum</taxon>
        <taxon>environmental samples</taxon>
    </lineage>
</organism>
<gene>
    <name evidence="4" type="ORF">HELGO_WM47220</name>
</gene>
<feature type="domain" description="OmpA-like" evidence="3">
    <location>
        <begin position="80"/>
        <end position="194"/>
    </location>
</feature>
<dbReference type="Pfam" id="PF00691">
    <property type="entry name" value="OmpA"/>
    <property type="match status" value="1"/>
</dbReference>
<feature type="signal peptide" evidence="2">
    <location>
        <begin position="1"/>
        <end position="21"/>
    </location>
</feature>
<dbReference type="SUPFAM" id="SSF103088">
    <property type="entry name" value="OmpA-like"/>
    <property type="match status" value="1"/>
</dbReference>
<dbReference type="PANTHER" id="PTHR30329:SF20">
    <property type="entry name" value="EXPORTED PROTEIN"/>
    <property type="match status" value="1"/>
</dbReference>
<dbReference type="InterPro" id="IPR036737">
    <property type="entry name" value="OmpA-like_sf"/>
</dbReference>
<reference evidence="4" key="1">
    <citation type="submission" date="2020-01" db="EMBL/GenBank/DDBJ databases">
        <authorList>
            <person name="Meier V. D."/>
            <person name="Meier V D."/>
        </authorList>
    </citation>
    <scope>NUCLEOTIDE SEQUENCE</scope>
    <source>
        <strain evidence="4">HLG_WM_MAG_03</strain>
    </source>
</reference>
<sequence>MFYKLLIAVLLSMVFVGCSKTTVVLLDSGKSENAILVANEEGETKLDQVGSYVDIDKKKTGKVKSMSQDEIKSRFSKALAATPKEPITYILYFEPNSTMLTGASEGTLKKALKSIEERTPCEVDIIGHTDTIGSSSVNVIVSLKRAKYIESVVRKSGVKMLALRAKGYGEEDLLVQTADEVAEAKNRNVEIFIK</sequence>
<dbReference type="InterPro" id="IPR006665">
    <property type="entry name" value="OmpA-like"/>
</dbReference>
<dbReference type="EMBL" id="CACVAR010000260">
    <property type="protein sequence ID" value="CAA6816061.1"/>
    <property type="molecule type" value="Genomic_DNA"/>
</dbReference>
<accession>A0A6S6SZ88</accession>
<proteinExistence type="predicted"/>
<evidence type="ECO:0000256" key="2">
    <source>
        <dbReference type="SAM" id="SignalP"/>
    </source>
</evidence>
<dbReference type="CDD" id="cd07185">
    <property type="entry name" value="OmpA_C-like"/>
    <property type="match status" value="1"/>
</dbReference>
<dbReference type="PROSITE" id="PS51123">
    <property type="entry name" value="OMPA_2"/>
    <property type="match status" value="1"/>
</dbReference>
<evidence type="ECO:0000256" key="1">
    <source>
        <dbReference type="PROSITE-ProRule" id="PRU00473"/>
    </source>
</evidence>
<protein>
    <recommendedName>
        <fullName evidence="3">OmpA-like domain-containing protein</fullName>
    </recommendedName>
</protein>